<proteinExistence type="predicted"/>
<sequence length="87" mass="9876">MPVAAELGATPVGDAKCAFDDKSRIQRIQPLLTYKNAKRCIWERTEFFRIAALPILRRCKGAVATATLPHRSGEEKVFCETSQRRKR</sequence>
<evidence type="ECO:0000313" key="2">
    <source>
        <dbReference type="WBParaSite" id="TMUE_1000002610.1"/>
    </source>
</evidence>
<dbReference type="AlphaFoldDB" id="A0A5S6Q5W8"/>
<organism evidence="1 2">
    <name type="scientific">Trichuris muris</name>
    <name type="common">Mouse whipworm</name>
    <dbReference type="NCBI Taxonomy" id="70415"/>
    <lineage>
        <taxon>Eukaryota</taxon>
        <taxon>Metazoa</taxon>
        <taxon>Ecdysozoa</taxon>
        <taxon>Nematoda</taxon>
        <taxon>Enoplea</taxon>
        <taxon>Dorylaimia</taxon>
        <taxon>Trichinellida</taxon>
        <taxon>Trichuridae</taxon>
        <taxon>Trichuris</taxon>
    </lineage>
</organism>
<keyword evidence="1" id="KW-1185">Reference proteome</keyword>
<reference evidence="2" key="1">
    <citation type="submission" date="2019-12" db="UniProtKB">
        <authorList>
            <consortium name="WormBaseParasite"/>
        </authorList>
    </citation>
    <scope>IDENTIFICATION</scope>
</reference>
<name>A0A5S6Q5W8_TRIMR</name>
<accession>A0A5S6Q5W8</accession>
<dbReference type="WBParaSite" id="TMUE_1000002610.1">
    <property type="protein sequence ID" value="TMUE_1000002610.1"/>
    <property type="gene ID" value="WBGene00298394"/>
</dbReference>
<dbReference type="Proteomes" id="UP000046395">
    <property type="component" value="Unassembled WGS sequence"/>
</dbReference>
<protein>
    <submittedName>
        <fullName evidence="2">Uncharacterized protein</fullName>
    </submittedName>
</protein>
<evidence type="ECO:0000313" key="1">
    <source>
        <dbReference type="Proteomes" id="UP000046395"/>
    </source>
</evidence>